<dbReference type="PANTHER" id="PTHR11440">
    <property type="entry name" value="LECITHIN-CHOLESTEROL ACYLTRANSFERASE-RELATED"/>
    <property type="match status" value="1"/>
</dbReference>
<feature type="region of interest" description="Disordered" evidence="2">
    <location>
        <begin position="42"/>
        <end position="65"/>
    </location>
</feature>
<dbReference type="Gene3D" id="3.40.50.1820">
    <property type="entry name" value="alpha/beta hydrolase"/>
    <property type="match status" value="1"/>
</dbReference>
<proteinExistence type="inferred from homology"/>
<feature type="compositionally biased region" description="Low complexity" evidence="2">
    <location>
        <begin position="268"/>
        <end position="279"/>
    </location>
</feature>
<dbReference type="SUPFAM" id="SSF53474">
    <property type="entry name" value="alpha/beta-Hydrolases"/>
    <property type="match status" value="1"/>
</dbReference>
<dbReference type="AlphaFoldDB" id="A0A9P6U4R7"/>
<dbReference type="InterPro" id="IPR029058">
    <property type="entry name" value="AB_hydrolase_fold"/>
</dbReference>
<feature type="region of interest" description="Disordered" evidence="2">
    <location>
        <begin position="263"/>
        <end position="294"/>
    </location>
</feature>
<dbReference type="Proteomes" id="UP000726737">
    <property type="component" value="Unassembled WGS sequence"/>
</dbReference>
<evidence type="ECO:0000256" key="2">
    <source>
        <dbReference type="SAM" id="MobiDB-lite"/>
    </source>
</evidence>
<evidence type="ECO:0000313" key="4">
    <source>
        <dbReference type="EMBL" id="KAG0259092.1"/>
    </source>
</evidence>
<comment type="caution">
    <text evidence="4">The sequence shown here is derived from an EMBL/GenBank/DDBJ whole genome shotgun (WGS) entry which is preliminary data.</text>
</comment>
<organism evidence="4 5">
    <name type="scientific">Mortierella polycephala</name>
    <dbReference type="NCBI Taxonomy" id="41804"/>
    <lineage>
        <taxon>Eukaryota</taxon>
        <taxon>Fungi</taxon>
        <taxon>Fungi incertae sedis</taxon>
        <taxon>Mucoromycota</taxon>
        <taxon>Mortierellomycotina</taxon>
        <taxon>Mortierellomycetes</taxon>
        <taxon>Mortierellales</taxon>
        <taxon>Mortierellaceae</taxon>
        <taxon>Mortierella</taxon>
    </lineage>
</organism>
<feature type="domain" description="DUF676" evidence="3">
    <location>
        <begin position="188"/>
        <end position="256"/>
    </location>
</feature>
<gene>
    <name evidence="4" type="ORF">BG011_002829</name>
</gene>
<keyword evidence="5" id="KW-1185">Reference proteome</keyword>
<dbReference type="Pfam" id="PF05057">
    <property type="entry name" value="DUF676"/>
    <property type="match status" value="1"/>
</dbReference>
<dbReference type="OrthoDB" id="5592486at2759"/>
<evidence type="ECO:0000259" key="3">
    <source>
        <dbReference type="Pfam" id="PF05057"/>
    </source>
</evidence>
<accession>A0A9P6U4R7</accession>
<evidence type="ECO:0000313" key="5">
    <source>
        <dbReference type="Proteomes" id="UP000726737"/>
    </source>
</evidence>
<feature type="compositionally biased region" description="Pro residues" evidence="2">
    <location>
        <begin position="280"/>
        <end position="290"/>
    </location>
</feature>
<reference evidence="4" key="1">
    <citation type="journal article" date="2020" name="Fungal Divers.">
        <title>Resolving the Mortierellaceae phylogeny through synthesis of multi-gene phylogenetics and phylogenomics.</title>
        <authorList>
            <person name="Vandepol N."/>
            <person name="Liber J."/>
            <person name="Desiro A."/>
            <person name="Na H."/>
            <person name="Kennedy M."/>
            <person name="Barry K."/>
            <person name="Grigoriev I.V."/>
            <person name="Miller A.N."/>
            <person name="O'Donnell K."/>
            <person name="Stajich J.E."/>
            <person name="Bonito G."/>
        </authorList>
    </citation>
    <scope>NUCLEOTIDE SEQUENCE</scope>
    <source>
        <strain evidence="4">KOD948</strain>
    </source>
</reference>
<comment type="similarity">
    <text evidence="1">Belongs to the putative lipase ROG1 family.</text>
</comment>
<evidence type="ECO:0000256" key="1">
    <source>
        <dbReference type="ARBA" id="ARBA00007920"/>
    </source>
</evidence>
<dbReference type="EMBL" id="JAAAJA010000196">
    <property type="protein sequence ID" value="KAG0259092.1"/>
    <property type="molecule type" value="Genomic_DNA"/>
</dbReference>
<protein>
    <recommendedName>
        <fullName evidence="3">DUF676 domain-containing protein</fullName>
    </recommendedName>
</protein>
<sequence length="419" mass="46547">MLLNTTSFLVSHIRTSISATVHSTNSLYTSLKSSLGLVNAASTTTSQNSPRHKDEISSSSPASSAVPWYDQEIEGNQIPLGHEQYPSLQPWRGLNRRIKNYGYTAPVASTYTAPRYPIVLCHGLFGFDKLGPESIPPLQIHYWNGVEKALAKLGAKVVVAGVPRTGAIKKRAEDLHKMLSSTMAGMPVNFIAHSMGGLDCRYLISHIHDKNYDVQSLTTLSTPHRGSPMMDWFRDNVGVGSLQQAEEEAMRKLVQMASDAMNTYSDHSPNLTSTSTTMNSPPPPPPPQSPVSPLLSRLIPFVDTPAYANLTTTYCNQVFNPNTPDDPRVSYYSYGASLPEIPLWAPLGFPWEVIKAREGENDGLVSTQSARWGHYIETVEADHWDLNNRWRLKIGYSHKPFDAVDFYMNVATRLYKEGY</sequence>
<name>A0A9P6U4R7_9FUNG</name>
<dbReference type="InterPro" id="IPR007751">
    <property type="entry name" value="DUF676_lipase-like"/>
</dbReference>